<name>A0A179UTA4_BLAGS</name>
<protein>
    <submittedName>
        <fullName evidence="1">Uncharacterized protein</fullName>
    </submittedName>
</protein>
<reference evidence="2" key="1">
    <citation type="journal article" date="2015" name="PLoS Genet.">
        <title>The dynamic genome and transcriptome of the human fungal pathogen Blastomyces and close relative Emmonsia.</title>
        <authorList>
            <person name="Munoz J.F."/>
            <person name="Gauthier G.M."/>
            <person name="Desjardins C.A."/>
            <person name="Gallo J.E."/>
            <person name="Holder J."/>
            <person name="Sullivan T.D."/>
            <person name="Marty A.J."/>
            <person name="Carmen J.C."/>
            <person name="Chen Z."/>
            <person name="Ding L."/>
            <person name="Gujja S."/>
            <person name="Magrini V."/>
            <person name="Misas E."/>
            <person name="Mitreva M."/>
            <person name="Priest M."/>
            <person name="Saif S."/>
            <person name="Whiston E.A."/>
            <person name="Young S."/>
            <person name="Zeng Q."/>
            <person name="Goldman W.E."/>
            <person name="Mardis E.R."/>
            <person name="Taylor J.W."/>
            <person name="McEwen J.G."/>
            <person name="Clay O.K."/>
            <person name="Klein B.S."/>
            <person name="Cuomo C.A."/>
        </authorList>
    </citation>
    <scope>NUCLEOTIDE SEQUENCE [LARGE SCALE GENOMIC DNA]</scope>
    <source>
        <strain evidence="2">SLH14081</strain>
    </source>
</reference>
<keyword evidence="2" id="KW-1185">Reference proteome</keyword>
<proteinExistence type="predicted"/>
<dbReference type="KEGG" id="bgh:BDBG_17509"/>
<accession>A0A179UTA4</accession>
<dbReference type="EMBL" id="GG657463">
    <property type="protein sequence ID" value="OAT11355.1"/>
    <property type="molecule type" value="Genomic_DNA"/>
</dbReference>
<dbReference type="Proteomes" id="UP000002038">
    <property type="component" value="Unassembled WGS sequence"/>
</dbReference>
<gene>
    <name evidence="1" type="ORF">BDBG_17509</name>
</gene>
<dbReference type="VEuPathDB" id="FungiDB:BDBG_17509"/>
<evidence type="ECO:0000313" key="1">
    <source>
        <dbReference type="EMBL" id="OAT11355.1"/>
    </source>
</evidence>
<dbReference type="GeneID" id="42529184"/>
<organism evidence="1 2">
    <name type="scientific">Blastomyces gilchristii (strain SLH14081)</name>
    <name type="common">Blastomyces dermatitidis</name>
    <dbReference type="NCBI Taxonomy" id="559298"/>
    <lineage>
        <taxon>Eukaryota</taxon>
        <taxon>Fungi</taxon>
        <taxon>Dikarya</taxon>
        <taxon>Ascomycota</taxon>
        <taxon>Pezizomycotina</taxon>
        <taxon>Eurotiomycetes</taxon>
        <taxon>Eurotiomycetidae</taxon>
        <taxon>Onygenales</taxon>
        <taxon>Ajellomycetaceae</taxon>
        <taxon>Blastomyces</taxon>
    </lineage>
</organism>
<evidence type="ECO:0000313" key="2">
    <source>
        <dbReference type="Proteomes" id="UP000002038"/>
    </source>
</evidence>
<dbReference type="RefSeq" id="XP_031579799.1">
    <property type="nucleotide sequence ID" value="XM_031725206.1"/>
</dbReference>
<sequence length="67" mass="7842">MSEVQDTIKEPIQLRGEVPVGHSKRHSCRLSIGNMLARRYIISHEQQDLREVIKHAIETCREFETLQ</sequence>
<dbReference type="AlphaFoldDB" id="A0A179UTA4"/>